<dbReference type="RefSeq" id="WP_088865852.1">
    <property type="nucleotide sequence ID" value="NZ_CP015106.1"/>
</dbReference>
<evidence type="ECO:0000256" key="1">
    <source>
        <dbReference type="SAM" id="Phobius"/>
    </source>
</evidence>
<feature type="transmembrane region" description="Helical" evidence="1">
    <location>
        <begin position="206"/>
        <end position="224"/>
    </location>
</feature>
<dbReference type="PANTHER" id="PTHR39419:SF1">
    <property type="entry name" value="SLL0814 PROTEIN"/>
    <property type="match status" value="1"/>
</dbReference>
<dbReference type="GeneID" id="33327212"/>
<proteinExistence type="predicted"/>
<accession>A0A2Z2MW10</accession>
<sequence>MNNRLKAAFLLVLLANVLKKSPVYLLLYFLAFALFSRREWKSLPVLVGLAISLGFLAELIGTRLCLPFGCYEYVNLQPQLFGVALFVPLAWAIFGSVAYLAASFLFPGKVSRLLFASLLMMVFDLAIDPLMTSWNAWVWKTSTSINWFGIPWTNYLGWFLVSLLIFYLYERLSSPSICSCLKRFGPAIYLLETFTFALYAPASVKTPTLIALALSFLLLVPLTVGRLRNEGRFGSNGG</sequence>
<evidence type="ECO:0008006" key="4">
    <source>
        <dbReference type="Google" id="ProtNLM"/>
    </source>
</evidence>
<name>A0A2Z2MW10_9EURY</name>
<keyword evidence="1" id="KW-0812">Transmembrane</keyword>
<keyword evidence="1" id="KW-1133">Transmembrane helix</keyword>
<reference evidence="2 3" key="1">
    <citation type="submission" date="2016-04" db="EMBL/GenBank/DDBJ databases">
        <title>Complete genome sequence of Thermococcus radiotolerans type strain EJ2.</title>
        <authorList>
            <person name="Oger P.M."/>
        </authorList>
    </citation>
    <scope>NUCLEOTIDE SEQUENCE [LARGE SCALE GENOMIC DNA]</scope>
    <source>
        <strain evidence="2 3">EJ2</strain>
    </source>
</reference>
<feature type="transmembrane region" description="Helical" evidence="1">
    <location>
        <begin position="152"/>
        <end position="169"/>
    </location>
</feature>
<dbReference type="KEGG" id="trl:A3L10_00155"/>
<feature type="transmembrane region" description="Helical" evidence="1">
    <location>
        <begin position="113"/>
        <end position="132"/>
    </location>
</feature>
<protein>
    <recommendedName>
        <fullName evidence="4">Carotenoid biosynthesis protein</fullName>
    </recommendedName>
</protein>
<feature type="transmembrane region" description="Helical" evidence="1">
    <location>
        <begin position="43"/>
        <end position="60"/>
    </location>
</feature>
<dbReference type="OrthoDB" id="107798at2157"/>
<dbReference type="Proteomes" id="UP000250085">
    <property type="component" value="Chromosome"/>
</dbReference>
<gene>
    <name evidence="2" type="ORF">A3L10_00155</name>
</gene>
<dbReference type="EMBL" id="CP015106">
    <property type="protein sequence ID" value="ASJ13614.1"/>
    <property type="molecule type" value="Genomic_DNA"/>
</dbReference>
<feature type="transmembrane region" description="Helical" evidence="1">
    <location>
        <begin position="80"/>
        <end position="106"/>
    </location>
</feature>
<dbReference type="PANTHER" id="PTHR39419">
    <property type="entry name" value="SLL0814 PROTEIN"/>
    <property type="match status" value="1"/>
</dbReference>
<dbReference type="Pfam" id="PF04240">
    <property type="entry name" value="Caroten_synth"/>
    <property type="match status" value="1"/>
</dbReference>
<dbReference type="InterPro" id="IPR007354">
    <property type="entry name" value="CruF-like"/>
</dbReference>
<organism evidence="2 3">
    <name type="scientific">Thermococcus radiotolerans</name>
    <dbReference type="NCBI Taxonomy" id="187880"/>
    <lineage>
        <taxon>Archaea</taxon>
        <taxon>Methanobacteriati</taxon>
        <taxon>Methanobacteriota</taxon>
        <taxon>Thermococci</taxon>
        <taxon>Thermococcales</taxon>
        <taxon>Thermococcaceae</taxon>
        <taxon>Thermococcus</taxon>
    </lineage>
</organism>
<keyword evidence="3" id="KW-1185">Reference proteome</keyword>
<dbReference type="AlphaFoldDB" id="A0A2Z2MW10"/>
<evidence type="ECO:0000313" key="2">
    <source>
        <dbReference type="EMBL" id="ASJ13614.1"/>
    </source>
</evidence>
<keyword evidence="1" id="KW-0472">Membrane</keyword>
<feature type="transmembrane region" description="Helical" evidence="1">
    <location>
        <begin position="6"/>
        <end position="31"/>
    </location>
</feature>
<evidence type="ECO:0000313" key="3">
    <source>
        <dbReference type="Proteomes" id="UP000250085"/>
    </source>
</evidence>